<feature type="domain" description="C2H2-type" evidence="3">
    <location>
        <begin position="231"/>
        <end position="258"/>
    </location>
</feature>
<dbReference type="Gene3D" id="3.30.160.60">
    <property type="entry name" value="Classic Zinc Finger"/>
    <property type="match status" value="1"/>
</dbReference>
<accession>A0ABM3MDN3</accession>
<keyword evidence="1" id="KW-0479">Metal-binding</keyword>
<feature type="region of interest" description="Disordered" evidence="2">
    <location>
        <begin position="35"/>
        <end position="93"/>
    </location>
</feature>
<dbReference type="SMART" id="SM00355">
    <property type="entry name" value="ZnF_C2H2"/>
    <property type="match status" value="2"/>
</dbReference>
<evidence type="ECO:0000313" key="5">
    <source>
        <dbReference type="RefSeq" id="XP_052749444.1"/>
    </source>
</evidence>
<keyword evidence="4" id="KW-1185">Reference proteome</keyword>
<dbReference type="Proteomes" id="UP001652740">
    <property type="component" value="Unplaced"/>
</dbReference>
<gene>
    <name evidence="5" type="primary">LOC113519259</name>
</gene>
<name>A0ABM3MDN3_GALME</name>
<dbReference type="GeneID" id="113519259"/>
<dbReference type="InterPro" id="IPR013087">
    <property type="entry name" value="Znf_C2H2_type"/>
</dbReference>
<sequence length="315" mass="36349">MSSLERSPYNNMVDTDAEIEFLDEDADIVQQCVQSTIVPEEEDKEYLVERAPERPKRRRKVEDEDSDYDPRDEVPSPVPKMKKKKHARKPEKVNTIHGNSETAIWSKTSVENENGVRKSQIFQSILPRYREKKILDSYELQNIKVPRNCHHVDEVLLTKEESKNGDILVAYKPKEAITSVYKFTDDGDNESESADVEARKCLREVACCRTCAPCYQTSWRATRRDNAKMKIRCPVCGRGWPSAYSLLTHLRSHPGPQLQRHRAAVHHELARILDYHYRCRVCQHTFTSIKCLRAHVASHKGTETFTCEIGNHVAS</sequence>
<evidence type="ECO:0000256" key="2">
    <source>
        <dbReference type="SAM" id="MobiDB-lite"/>
    </source>
</evidence>
<dbReference type="Pfam" id="PF13894">
    <property type="entry name" value="zf-C2H2_4"/>
    <property type="match status" value="1"/>
</dbReference>
<feature type="compositionally biased region" description="Basic residues" evidence="2">
    <location>
        <begin position="80"/>
        <end position="89"/>
    </location>
</feature>
<dbReference type="Pfam" id="PF13912">
    <property type="entry name" value="zf-C2H2_6"/>
    <property type="match status" value="1"/>
</dbReference>
<evidence type="ECO:0000259" key="3">
    <source>
        <dbReference type="PROSITE" id="PS50157"/>
    </source>
</evidence>
<evidence type="ECO:0000313" key="4">
    <source>
        <dbReference type="Proteomes" id="UP001652740"/>
    </source>
</evidence>
<proteinExistence type="predicted"/>
<evidence type="ECO:0000256" key="1">
    <source>
        <dbReference type="PROSITE-ProRule" id="PRU00042"/>
    </source>
</evidence>
<dbReference type="PROSITE" id="PS00028">
    <property type="entry name" value="ZINC_FINGER_C2H2_1"/>
    <property type="match status" value="2"/>
</dbReference>
<keyword evidence="1" id="KW-0863">Zinc-finger</keyword>
<protein>
    <submittedName>
        <fullName evidence="5">Zinc finger and BTB domain-containing protein 24-like isoform X2</fullName>
    </submittedName>
</protein>
<dbReference type="PROSITE" id="PS50157">
    <property type="entry name" value="ZINC_FINGER_C2H2_2"/>
    <property type="match status" value="2"/>
</dbReference>
<feature type="compositionally biased region" description="Basic and acidic residues" evidence="2">
    <location>
        <begin position="45"/>
        <end position="54"/>
    </location>
</feature>
<keyword evidence="1" id="KW-0862">Zinc</keyword>
<dbReference type="RefSeq" id="XP_052749444.1">
    <property type="nucleotide sequence ID" value="XM_052893484.1"/>
</dbReference>
<reference evidence="5" key="1">
    <citation type="submission" date="2025-08" db="UniProtKB">
        <authorList>
            <consortium name="RefSeq"/>
        </authorList>
    </citation>
    <scope>IDENTIFICATION</scope>
    <source>
        <tissue evidence="5">Whole larvae</tissue>
    </source>
</reference>
<organism evidence="4 5">
    <name type="scientific">Galleria mellonella</name>
    <name type="common">Greater wax moth</name>
    <dbReference type="NCBI Taxonomy" id="7137"/>
    <lineage>
        <taxon>Eukaryota</taxon>
        <taxon>Metazoa</taxon>
        <taxon>Ecdysozoa</taxon>
        <taxon>Arthropoda</taxon>
        <taxon>Hexapoda</taxon>
        <taxon>Insecta</taxon>
        <taxon>Pterygota</taxon>
        <taxon>Neoptera</taxon>
        <taxon>Endopterygota</taxon>
        <taxon>Lepidoptera</taxon>
        <taxon>Glossata</taxon>
        <taxon>Ditrysia</taxon>
        <taxon>Pyraloidea</taxon>
        <taxon>Pyralidae</taxon>
        <taxon>Galleriinae</taxon>
        <taxon>Galleria</taxon>
    </lineage>
</organism>
<feature type="domain" description="C2H2-type" evidence="3">
    <location>
        <begin position="277"/>
        <end position="304"/>
    </location>
</feature>